<keyword evidence="1" id="KW-1133">Transmembrane helix</keyword>
<keyword evidence="1" id="KW-0812">Transmembrane</keyword>
<feature type="transmembrane region" description="Helical" evidence="1">
    <location>
        <begin position="63"/>
        <end position="84"/>
    </location>
</feature>
<comment type="caution">
    <text evidence="2">The sequence shown here is derived from an EMBL/GenBank/DDBJ whole genome shotgun (WGS) entry which is preliminary data.</text>
</comment>
<evidence type="ECO:0000313" key="3">
    <source>
        <dbReference type="Proteomes" id="UP001232148"/>
    </source>
</evidence>
<dbReference type="Proteomes" id="UP001232148">
    <property type="component" value="Unassembled WGS sequence"/>
</dbReference>
<protein>
    <submittedName>
        <fullName evidence="2">Uncharacterized protein</fullName>
    </submittedName>
</protein>
<reference evidence="2" key="1">
    <citation type="submission" date="2021-06" db="EMBL/GenBank/DDBJ databases">
        <title>Comparative genomics, transcriptomics and evolutionary studies reveal genomic signatures of adaptation to plant cell wall in hemibiotrophic fungi.</title>
        <authorList>
            <consortium name="DOE Joint Genome Institute"/>
            <person name="Baroncelli R."/>
            <person name="Diaz J.F."/>
            <person name="Benocci T."/>
            <person name="Peng M."/>
            <person name="Battaglia E."/>
            <person name="Haridas S."/>
            <person name="Andreopoulos W."/>
            <person name="Labutti K."/>
            <person name="Pangilinan J."/>
            <person name="Floch G.L."/>
            <person name="Makela M.R."/>
            <person name="Henrissat B."/>
            <person name="Grigoriev I.V."/>
            <person name="Crouch J.A."/>
            <person name="De Vries R.P."/>
            <person name="Sukno S.A."/>
            <person name="Thon M.R."/>
        </authorList>
    </citation>
    <scope>NUCLEOTIDE SEQUENCE</scope>
    <source>
        <strain evidence="2">MAFF235873</strain>
    </source>
</reference>
<evidence type="ECO:0000313" key="2">
    <source>
        <dbReference type="EMBL" id="KAK2022463.1"/>
    </source>
</evidence>
<keyword evidence="3" id="KW-1185">Reference proteome</keyword>
<sequence length="85" mass="8995">MANRRLHKTVCSAAASRAVAIRPGLSLGNSAQIPSTQSAGRYAGVLYWAFGLILDTLRGGRSIPLLCLLVVGVLALHYTLYLLVG</sequence>
<gene>
    <name evidence="2" type="ORF">LX32DRAFT_645474</name>
</gene>
<organism evidence="2 3">
    <name type="scientific">Colletotrichum zoysiae</name>
    <dbReference type="NCBI Taxonomy" id="1216348"/>
    <lineage>
        <taxon>Eukaryota</taxon>
        <taxon>Fungi</taxon>
        <taxon>Dikarya</taxon>
        <taxon>Ascomycota</taxon>
        <taxon>Pezizomycotina</taxon>
        <taxon>Sordariomycetes</taxon>
        <taxon>Hypocreomycetidae</taxon>
        <taxon>Glomerellales</taxon>
        <taxon>Glomerellaceae</taxon>
        <taxon>Colletotrichum</taxon>
        <taxon>Colletotrichum graminicola species complex</taxon>
    </lineage>
</organism>
<dbReference type="EMBL" id="MU843041">
    <property type="protein sequence ID" value="KAK2022463.1"/>
    <property type="molecule type" value="Genomic_DNA"/>
</dbReference>
<name>A0AAD9H5F0_9PEZI</name>
<evidence type="ECO:0000256" key="1">
    <source>
        <dbReference type="SAM" id="Phobius"/>
    </source>
</evidence>
<proteinExistence type="predicted"/>
<accession>A0AAD9H5F0</accession>
<feature type="non-terminal residue" evidence="2">
    <location>
        <position position="85"/>
    </location>
</feature>
<keyword evidence="1" id="KW-0472">Membrane</keyword>
<dbReference type="AlphaFoldDB" id="A0AAD9H5F0"/>